<sequence>EVSQQLLSHTICLETKTLRRCFSCDFTILHITVPVREPQICAKFG</sequence>
<keyword evidence="1" id="KW-1185">Reference proteome</keyword>
<dbReference type="AlphaFoldDB" id="A0A7I4YNL2"/>
<evidence type="ECO:0000313" key="2">
    <source>
        <dbReference type="WBParaSite" id="HCON_00126270-00001"/>
    </source>
</evidence>
<evidence type="ECO:0000313" key="1">
    <source>
        <dbReference type="Proteomes" id="UP000025227"/>
    </source>
</evidence>
<reference evidence="2" key="1">
    <citation type="submission" date="2020-12" db="UniProtKB">
        <authorList>
            <consortium name="WormBaseParasite"/>
        </authorList>
    </citation>
    <scope>IDENTIFICATION</scope>
    <source>
        <strain evidence="2">MHco3</strain>
    </source>
</reference>
<proteinExistence type="predicted"/>
<organism evidence="1 2">
    <name type="scientific">Haemonchus contortus</name>
    <name type="common">Barber pole worm</name>
    <dbReference type="NCBI Taxonomy" id="6289"/>
    <lineage>
        <taxon>Eukaryota</taxon>
        <taxon>Metazoa</taxon>
        <taxon>Ecdysozoa</taxon>
        <taxon>Nematoda</taxon>
        <taxon>Chromadorea</taxon>
        <taxon>Rhabditida</taxon>
        <taxon>Rhabditina</taxon>
        <taxon>Rhabditomorpha</taxon>
        <taxon>Strongyloidea</taxon>
        <taxon>Trichostrongylidae</taxon>
        <taxon>Haemonchus</taxon>
    </lineage>
</organism>
<name>A0A7I4YNL2_HAECO</name>
<protein>
    <submittedName>
        <fullName evidence="2">Ovule protein</fullName>
    </submittedName>
</protein>
<accession>A0A7I4YNL2</accession>
<dbReference type="WBParaSite" id="HCON_00126270-00001">
    <property type="protein sequence ID" value="HCON_00126270-00001"/>
    <property type="gene ID" value="HCON_00126270"/>
</dbReference>
<dbReference type="Proteomes" id="UP000025227">
    <property type="component" value="Unplaced"/>
</dbReference>